<feature type="compositionally biased region" description="Low complexity" evidence="2">
    <location>
        <begin position="106"/>
        <end position="123"/>
    </location>
</feature>
<name>A0AAD4KCX5_9MUSC</name>
<keyword evidence="4" id="KW-1185">Reference proteome</keyword>
<evidence type="ECO:0000313" key="4">
    <source>
        <dbReference type="Proteomes" id="UP001200034"/>
    </source>
</evidence>
<evidence type="ECO:0000256" key="1">
    <source>
        <dbReference type="SAM" id="Coils"/>
    </source>
</evidence>
<dbReference type="AlphaFoldDB" id="A0AAD4KCX5"/>
<evidence type="ECO:0000313" key="3">
    <source>
        <dbReference type="EMBL" id="KAH8387170.1"/>
    </source>
</evidence>
<dbReference type="EMBL" id="JAJJHW010000095">
    <property type="protein sequence ID" value="KAH8387170.1"/>
    <property type="molecule type" value="Genomic_DNA"/>
</dbReference>
<gene>
    <name evidence="3" type="ORF">KR093_005232</name>
</gene>
<reference evidence="3" key="1">
    <citation type="journal article" date="2021" name="Mol. Ecol. Resour.">
        <title>Phylogenomic analyses of the genus Drosophila reveals genomic signals of climate adaptation.</title>
        <authorList>
            <person name="Li F."/>
            <person name="Rane R.V."/>
            <person name="Luria V."/>
            <person name="Xiong Z."/>
            <person name="Chen J."/>
            <person name="Li Z."/>
            <person name="Catullo R.A."/>
            <person name="Griffin P.C."/>
            <person name="Schiffer M."/>
            <person name="Pearce S."/>
            <person name="Lee S.F."/>
            <person name="McElroy K."/>
            <person name="Stocker A."/>
            <person name="Shirriffs J."/>
            <person name="Cockerell F."/>
            <person name="Coppin C."/>
            <person name="Sgro C.M."/>
            <person name="Karger A."/>
            <person name="Cain J.W."/>
            <person name="Weber J.A."/>
            <person name="Santpere G."/>
            <person name="Kirschner M.W."/>
            <person name="Hoffmann A.A."/>
            <person name="Oakeshott J.G."/>
            <person name="Zhang G."/>
        </authorList>
    </citation>
    <scope>NUCLEOTIDE SEQUENCE</scope>
    <source>
        <strain evidence="3">BGI-SZ-2011g</strain>
    </source>
</reference>
<proteinExistence type="predicted"/>
<organism evidence="3 4">
    <name type="scientific">Drosophila rubida</name>
    <dbReference type="NCBI Taxonomy" id="30044"/>
    <lineage>
        <taxon>Eukaryota</taxon>
        <taxon>Metazoa</taxon>
        <taxon>Ecdysozoa</taxon>
        <taxon>Arthropoda</taxon>
        <taxon>Hexapoda</taxon>
        <taxon>Insecta</taxon>
        <taxon>Pterygota</taxon>
        <taxon>Neoptera</taxon>
        <taxon>Endopterygota</taxon>
        <taxon>Diptera</taxon>
        <taxon>Brachycera</taxon>
        <taxon>Muscomorpha</taxon>
        <taxon>Ephydroidea</taxon>
        <taxon>Drosophilidae</taxon>
        <taxon>Drosophila</taxon>
    </lineage>
</organism>
<feature type="region of interest" description="Disordered" evidence="2">
    <location>
        <begin position="102"/>
        <end position="155"/>
    </location>
</feature>
<evidence type="ECO:0000256" key="2">
    <source>
        <dbReference type="SAM" id="MobiDB-lite"/>
    </source>
</evidence>
<protein>
    <submittedName>
        <fullName evidence="3">Uncharacterized protein</fullName>
    </submittedName>
</protein>
<keyword evidence="1" id="KW-0175">Coiled coil</keyword>
<accession>A0AAD4KCX5</accession>
<dbReference type="Proteomes" id="UP001200034">
    <property type="component" value="Unassembled WGS sequence"/>
</dbReference>
<comment type="caution">
    <text evidence="3">The sequence shown here is derived from an EMBL/GenBank/DDBJ whole genome shotgun (WGS) entry which is preliminary data.</text>
</comment>
<sequence length="155" mass="17902">MKQLESQEQTGIDLKVQVQALEKDYKLKLQLAEKESIKMIDEFEVRIRQLRSSINTEQVTKLEQQLRAANAEREQHFEDLAKWQSQAGKLRAEIEMLKNIEKVDTETQTTSTQSSNNETQTTSPMRPRIRQPSQRTESATQTFLTSILPPPSVED</sequence>
<feature type="coiled-coil region" evidence="1">
    <location>
        <begin position="59"/>
        <end position="100"/>
    </location>
</feature>
<feature type="compositionally biased region" description="Polar residues" evidence="2">
    <location>
        <begin position="131"/>
        <end position="145"/>
    </location>
</feature>